<organism evidence="1">
    <name type="scientific">Homalodisca liturata</name>
    <dbReference type="NCBI Taxonomy" id="320908"/>
    <lineage>
        <taxon>Eukaryota</taxon>
        <taxon>Metazoa</taxon>
        <taxon>Ecdysozoa</taxon>
        <taxon>Arthropoda</taxon>
        <taxon>Hexapoda</taxon>
        <taxon>Insecta</taxon>
        <taxon>Pterygota</taxon>
        <taxon>Neoptera</taxon>
        <taxon>Paraneoptera</taxon>
        <taxon>Hemiptera</taxon>
        <taxon>Auchenorrhyncha</taxon>
        <taxon>Membracoidea</taxon>
        <taxon>Cicadellidae</taxon>
        <taxon>Cicadellinae</taxon>
        <taxon>Proconiini</taxon>
        <taxon>Homalodisca</taxon>
    </lineage>
</organism>
<name>A0A1B6J656_9HEMI</name>
<evidence type="ECO:0000313" key="2">
    <source>
        <dbReference type="EMBL" id="JAT02974.1"/>
    </source>
</evidence>
<evidence type="ECO:0000313" key="1">
    <source>
        <dbReference type="EMBL" id="JAS94661.1"/>
    </source>
</evidence>
<accession>A0A1B6J656</accession>
<dbReference type="AlphaFoldDB" id="A0A1B6J656"/>
<reference evidence="1" key="1">
    <citation type="submission" date="2015-11" db="EMBL/GenBank/DDBJ databases">
        <title>De novo transcriptome assembly of four potential Pierce s Disease insect vectors from Arizona vineyards.</title>
        <authorList>
            <person name="Tassone E.E."/>
        </authorList>
    </citation>
    <scope>NUCLEOTIDE SEQUENCE</scope>
</reference>
<feature type="non-terminal residue" evidence="1">
    <location>
        <position position="1"/>
    </location>
</feature>
<dbReference type="EMBL" id="GECU01013045">
    <property type="protein sequence ID" value="JAS94661.1"/>
    <property type="molecule type" value="Transcribed_RNA"/>
</dbReference>
<dbReference type="EMBL" id="GECU01004733">
    <property type="protein sequence ID" value="JAT02974.1"/>
    <property type="molecule type" value="Transcribed_RNA"/>
</dbReference>
<proteinExistence type="predicted"/>
<gene>
    <name evidence="1" type="ORF">g.21069</name>
    <name evidence="2" type="ORF">g.21072</name>
</gene>
<protein>
    <submittedName>
        <fullName evidence="1">Uncharacterized protein</fullName>
    </submittedName>
</protein>
<sequence length="100" mass="10819">LTLQDGKQECNKVEEADLKGALGEVEVELLEAVVDQLAGVVACEEVVIQLTPLTITLLPTPSEPTLALVLCGRRSCNNGTTLFLLDYLTTDMQLFKSDVI</sequence>